<accession>E8ZJF1</accession>
<protein>
    <submittedName>
        <fullName evidence="1">Uncharacterized protein</fullName>
    </submittedName>
</protein>
<reference evidence="1 2" key="1">
    <citation type="journal article" date="2011" name="J. Bacteriol.">
        <title>Complete genome sequence of Mycoplasma haemofelis, a hemotropic mycoplasma.</title>
        <authorList>
            <person name="Barker E.N."/>
            <person name="Helps C.R."/>
            <person name="Peters I.R."/>
            <person name="Darby A.C."/>
            <person name="Radford A.D."/>
            <person name="Tasker S."/>
        </authorList>
    </citation>
    <scope>NUCLEOTIDE SEQUENCE [LARGE SCALE GENOMIC DNA]</scope>
    <source>
        <strain evidence="1 2">Langford 1</strain>
    </source>
</reference>
<sequence length="213" mass="23714">MSYLVKGLAGAAGCSGVCGGYFAFKHFHSDEDSRPTVRSLIVNSGRTLLTRESAQWVERWKEYVDSHGNSMSIEGYEEKAKSQDVVPDGFKNKCLLGVDQKVSGEEDKLFKDLSTWCVEMTTISSLISSHGKRQALNTSTGDVEEWKTSWKDYVSRSSNNSWGIDQWETAKANLETVPEGFKSKCTAKLAEKAFGVKDPRFENVVAWCTKDKG</sequence>
<dbReference type="Proteomes" id="UP000008637">
    <property type="component" value="Chromosome"/>
</dbReference>
<keyword evidence="2" id="KW-1185">Reference proteome</keyword>
<dbReference type="EMBL" id="FR773153">
    <property type="protein sequence ID" value="CBY93272.1"/>
    <property type="molecule type" value="Genomic_DNA"/>
</dbReference>
<name>E8ZJF1_MYCHL</name>
<dbReference type="KEGG" id="mha:HF1_12640"/>
<dbReference type="AlphaFoldDB" id="E8ZJF1"/>
<evidence type="ECO:0000313" key="1">
    <source>
        <dbReference type="EMBL" id="CBY93272.1"/>
    </source>
</evidence>
<dbReference type="HOGENOM" id="CLU_098620_0_0_14"/>
<evidence type="ECO:0000313" key="2">
    <source>
        <dbReference type="Proteomes" id="UP000008637"/>
    </source>
</evidence>
<gene>
    <name evidence="1" type="ORF">HF1_12640</name>
</gene>
<dbReference type="OrthoDB" id="9822247at2"/>
<proteinExistence type="predicted"/>
<organism evidence="1 2">
    <name type="scientific">Mycoplasma haemofelis (strain Langford 1)</name>
    <name type="common">Haemobartonella felis</name>
    <dbReference type="NCBI Taxonomy" id="941640"/>
    <lineage>
        <taxon>Bacteria</taxon>
        <taxon>Bacillati</taxon>
        <taxon>Mycoplasmatota</taxon>
        <taxon>Mollicutes</taxon>
        <taxon>Mycoplasmataceae</taxon>
        <taxon>Mycoplasma</taxon>
    </lineage>
</organism>